<dbReference type="RefSeq" id="WP_274456043.1">
    <property type="nucleotide sequence ID" value="NZ_CP067097.1"/>
</dbReference>
<gene>
    <name evidence="2" type="ORF">J2S03_001137</name>
</gene>
<dbReference type="InterPro" id="IPR006073">
    <property type="entry name" value="GTP-bd"/>
</dbReference>
<evidence type="ECO:0000259" key="1">
    <source>
        <dbReference type="Pfam" id="PF01926"/>
    </source>
</evidence>
<name>A0ABT9XGK7_9BACL</name>
<dbReference type="Proteomes" id="UP001232973">
    <property type="component" value="Unassembled WGS sequence"/>
</dbReference>
<keyword evidence="3" id="KW-1185">Reference proteome</keyword>
<dbReference type="Pfam" id="PF01926">
    <property type="entry name" value="MMR_HSR1"/>
    <property type="match status" value="1"/>
</dbReference>
<dbReference type="SUPFAM" id="SSF52540">
    <property type="entry name" value="P-loop containing nucleoside triphosphate hydrolases"/>
    <property type="match status" value="1"/>
</dbReference>
<dbReference type="InterPro" id="IPR027417">
    <property type="entry name" value="P-loop_NTPase"/>
</dbReference>
<comment type="caution">
    <text evidence="2">The sequence shown here is derived from an EMBL/GenBank/DDBJ whole genome shotgun (WGS) entry which is preliminary data.</text>
</comment>
<evidence type="ECO:0000313" key="2">
    <source>
        <dbReference type="EMBL" id="MDQ0189317.1"/>
    </source>
</evidence>
<feature type="domain" description="G" evidence="1">
    <location>
        <begin position="56"/>
        <end position="170"/>
    </location>
</feature>
<evidence type="ECO:0000313" key="3">
    <source>
        <dbReference type="Proteomes" id="UP001232973"/>
    </source>
</evidence>
<dbReference type="EMBL" id="JAUSTP010000006">
    <property type="protein sequence ID" value="MDQ0189317.1"/>
    <property type="molecule type" value="Genomic_DNA"/>
</dbReference>
<dbReference type="Gene3D" id="3.40.50.300">
    <property type="entry name" value="P-loop containing nucleotide triphosphate hydrolases"/>
    <property type="match status" value="1"/>
</dbReference>
<reference evidence="2 3" key="1">
    <citation type="submission" date="2023-07" db="EMBL/GenBank/DDBJ databases">
        <title>Genomic Encyclopedia of Type Strains, Phase IV (KMG-IV): sequencing the most valuable type-strain genomes for metagenomic binning, comparative biology and taxonomic classification.</title>
        <authorList>
            <person name="Goeker M."/>
        </authorList>
    </citation>
    <scope>NUCLEOTIDE SEQUENCE [LARGE SCALE GENOMIC DNA]</scope>
    <source>
        <strain evidence="2 3">DSM 4006</strain>
    </source>
</reference>
<accession>A0ABT9XGK7</accession>
<sequence>MRRSVVIGKTNVGKTLFCVHFAQYIGVKEMTWLLERADGRTEQVRMSPSRAEALLSGAMPHTTRCLQSICLEFARGKGSRQLLLTDTTGLVDGIHPEPELRAAMAQTLKAILDADVVLHLVDAASIGRREQRDTHAGAEDDDGQESGWSLLDDQIAQLGQEKDGYLILANKMDLGFAKAGYRALVKRFTKHRVIPISARYQSGFREVKQHVWRMA</sequence>
<organism evidence="2 3">
    <name type="scientific">Alicyclobacillus cycloheptanicus</name>
    <dbReference type="NCBI Taxonomy" id="1457"/>
    <lineage>
        <taxon>Bacteria</taxon>
        <taxon>Bacillati</taxon>
        <taxon>Bacillota</taxon>
        <taxon>Bacilli</taxon>
        <taxon>Bacillales</taxon>
        <taxon>Alicyclobacillaceae</taxon>
        <taxon>Alicyclobacillus</taxon>
    </lineage>
</organism>
<protein>
    <submittedName>
        <fullName evidence="2">GTPase</fullName>
    </submittedName>
</protein>
<proteinExistence type="predicted"/>